<dbReference type="Proteomes" id="UP001239111">
    <property type="component" value="Chromosome 2"/>
</dbReference>
<evidence type="ECO:0000313" key="1">
    <source>
        <dbReference type="EMBL" id="KAJ8679293.1"/>
    </source>
</evidence>
<name>A0ACC2P851_9HYME</name>
<sequence length="1033" mass="116017">MSLNRRRWSNELRDSVMHFQNADDSIGSANTPMISSNPTQTYNWNKWRAPNGSVDMSLMDEAQSIESALDETVKMPDSDEDSFKSSTQSTYPTTVNERIVVDNTPLQDMWNVKTSTDRLNLGDRISSLNDRITDDNTQNSDCGTLKLSSCDSSSYKTADSKSMESQMEISTKGPDSKRYFSSPVEIFPSTEPIADINEPDIWDALISLEQALSPFGEQENSEPHNHSKILDRLSQKFKETPTRFTEKLVLILEDSVISIESPSKQNQGDSSGISLNRMTGEFRKLCKFIEDECIENESMPEWAPSLMNTTTFDRANMTINTPTALKQVFTPQKKPSSSVNTPINRFTPSADKSFEYWEKLCDMMEERDSAEEKPTTISLVPEVSAKKSMDEMLTICERQMASLDDSTIEVRNSEPYKNTDSELKRKAVQPPRSKSESKFRPISHEEEYQLAQTKINARDEEFFTSNNGTNLLYENTNATKKVELDLDDSFELLNVKSRKPRGKQFIKEKSPVIDRNEDKILNSSTENPPSSHEFAPISYGNSYDDIEQDCSLLVELAQRRQRCIDTAKLMMEIDKDTTAYTSSDEDKKCLETLYKLGIQDKTFADIESDTKFLNTLNQCLEYKNYIRENNKPIMNMLQKYDSPQDLKKQAVLSMKSKNPMTQSKSVKADSKSSMTDFHRQNSKSKASLKKVQDRKMTPRFISRPLTLHKPTTVEKQASIVKPQVKSSLITTKKTTLQPSTAVSGSKSESEKSTVTQQADKGISRTRPKNNSPKVNTDPSVNTKSEEITSKTTLKVSPMPSPTLINSKRTPKSASKYLSTPETLTNKSPISGNPPSKSPNLSPRPKFFISPGKSSNTGTLGRKKPSTYFSDVSTRTPNNPRTIFDSVKSPIGLYINGTDTDLIQNVQGRINDRLLTPVSPGECGKSPKLKFNLSSKENKSPALNCENDLILPKVRYQSAKKVHLIDGGSSCSPKSTTPNSTTKKLLGPIENTLVIRHQGRIVEYSSKADVVDSETSIRFQKVAEKTPGHRRRVV</sequence>
<comment type="caution">
    <text evidence="1">The sequence shown here is derived from an EMBL/GenBank/DDBJ whole genome shotgun (WGS) entry which is preliminary data.</text>
</comment>
<accession>A0ACC2P851</accession>
<keyword evidence="2" id="KW-1185">Reference proteome</keyword>
<gene>
    <name evidence="1" type="ORF">QAD02_015080</name>
</gene>
<protein>
    <submittedName>
        <fullName evidence="1">Uncharacterized protein</fullName>
    </submittedName>
</protein>
<reference evidence="1" key="1">
    <citation type="submission" date="2023-04" db="EMBL/GenBank/DDBJ databases">
        <title>A chromosome-level genome assembly of the parasitoid wasp Eretmocerus hayati.</title>
        <authorList>
            <person name="Zhong Y."/>
            <person name="Liu S."/>
            <person name="Liu Y."/>
        </authorList>
    </citation>
    <scope>NUCLEOTIDE SEQUENCE</scope>
    <source>
        <strain evidence="1">ZJU_SS_LIU_2023</strain>
    </source>
</reference>
<organism evidence="1 2">
    <name type="scientific">Eretmocerus hayati</name>
    <dbReference type="NCBI Taxonomy" id="131215"/>
    <lineage>
        <taxon>Eukaryota</taxon>
        <taxon>Metazoa</taxon>
        <taxon>Ecdysozoa</taxon>
        <taxon>Arthropoda</taxon>
        <taxon>Hexapoda</taxon>
        <taxon>Insecta</taxon>
        <taxon>Pterygota</taxon>
        <taxon>Neoptera</taxon>
        <taxon>Endopterygota</taxon>
        <taxon>Hymenoptera</taxon>
        <taxon>Apocrita</taxon>
        <taxon>Proctotrupomorpha</taxon>
        <taxon>Chalcidoidea</taxon>
        <taxon>Aphelinidae</taxon>
        <taxon>Aphelininae</taxon>
        <taxon>Eretmocerus</taxon>
    </lineage>
</organism>
<proteinExistence type="predicted"/>
<evidence type="ECO:0000313" key="2">
    <source>
        <dbReference type="Proteomes" id="UP001239111"/>
    </source>
</evidence>
<dbReference type="EMBL" id="CM056742">
    <property type="protein sequence ID" value="KAJ8679293.1"/>
    <property type="molecule type" value="Genomic_DNA"/>
</dbReference>